<evidence type="ECO:0000313" key="1">
    <source>
        <dbReference type="EMBL" id="GMF07232.1"/>
    </source>
</evidence>
<sequence>MENQFFVTSCEAGGVLVQNKIGDALVERIIRAHKNREVWKAVVVIPLMPGFEAQVDSKDGSAVRLIMECQYMSISMGESSIFAKLRSVGIRPEDYIQFFSLRKWSYIGKSKLLVTEQLYIHAKTMIVDDRIAIIGSANINERSMRGTRDSEICAIVRDKDMVDSTMDGKPYKVGKFAHTLRMRLMREHLGVDVDLLEMVERRFSQIEEFAATDAGKTASTLSSNRSAVGDVTLSSRVELGTRYLLKEYDGTSVYKGLLTKPVGSGRELTKAMIDTFDDLEIDHKLDDIPYSYSFNHRAGEENIGLREKKNFSTDNRVTEESHRNDIKGLGTDRYSSQNYRSAKNKINEALKSFASATFGKEDDDPKRLPLYEDITDFLTATDDALSIDQLNKEKWTVLKKLLYFQKLLNKRVGSQQARS</sequence>
<keyword evidence="2" id="KW-1185">Reference proteome</keyword>
<comment type="caution">
    <text evidence="1">The sequence shown here is derived from an EMBL/GenBank/DDBJ whole genome shotgun (WGS) entry which is preliminary data.</text>
</comment>
<evidence type="ECO:0000313" key="2">
    <source>
        <dbReference type="Proteomes" id="UP001165064"/>
    </source>
</evidence>
<proteinExistence type="predicted"/>
<dbReference type="EMBL" id="BSXS01016052">
    <property type="protein sequence ID" value="GMF07232.1"/>
    <property type="molecule type" value="Genomic_DNA"/>
</dbReference>
<reference evidence="1" key="1">
    <citation type="submission" date="2023-04" db="EMBL/GenBank/DDBJ databases">
        <title>Ambrosiozyma monospora NBRC 10751.</title>
        <authorList>
            <person name="Ichikawa N."/>
            <person name="Sato H."/>
            <person name="Tonouchi N."/>
        </authorList>
    </citation>
    <scope>NUCLEOTIDE SEQUENCE</scope>
    <source>
        <strain evidence="1">NBRC 10751</strain>
    </source>
</reference>
<organism evidence="1 2">
    <name type="scientific">Ambrosiozyma monospora</name>
    <name type="common">Yeast</name>
    <name type="synonym">Endomycopsis monosporus</name>
    <dbReference type="NCBI Taxonomy" id="43982"/>
    <lineage>
        <taxon>Eukaryota</taxon>
        <taxon>Fungi</taxon>
        <taxon>Dikarya</taxon>
        <taxon>Ascomycota</taxon>
        <taxon>Saccharomycotina</taxon>
        <taxon>Pichiomycetes</taxon>
        <taxon>Pichiales</taxon>
        <taxon>Pichiaceae</taxon>
        <taxon>Ambrosiozyma</taxon>
    </lineage>
</organism>
<protein>
    <submittedName>
        <fullName evidence="1">Unnamed protein product</fullName>
    </submittedName>
</protein>
<name>A0ACB5UBW6_AMBMO</name>
<dbReference type="Proteomes" id="UP001165064">
    <property type="component" value="Unassembled WGS sequence"/>
</dbReference>
<accession>A0ACB5UBW6</accession>
<gene>
    <name evidence="1" type="ORF">Amon02_001280900</name>
</gene>